<evidence type="ECO:0000313" key="2">
    <source>
        <dbReference type="EMBL" id="PTB81123.1"/>
    </source>
</evidence>
<name>A0A2T4CHU1_TRILO</name>
<evidence type="ECO:0000313" key="3">
    <source>
        <dbReference type="Proteomes" id="UP000240760"/>
    </source>
</evidence>
<organism evidence="2 3">
    <name type="scientific">Trichoderma longibrachiatum ATCC 18648</name>
    <dbReference type="NCBI Taxonomy" id="983965"/>
    <lineage>
        <taxon>Eukaryota</taxon>
        <taxon>Fungi</taxon>
        <taxon>Dikarya</taxon>
        <taxon>Ascomycota</taxon>
        <taxon>Pezizomycotina</taxon>
        <taxon>Sordariomycetes</taxon>
        <taxon>Hypocreomycetidae</taxon>
        <taxon>Hypocreales</taxon>
        <taxon>Hypocreaceae</taxon>
        <taxon>Trichoderma</taxon>
    </lineage>
</organism>
<sequence length="166" mass="18330">MPPRGEEGEGGRPNGEGLTGQKGRKGIFKGSKAYRVQEDQSTNSHWRQATLSLTRGGERDPAANREQSARKKKVVCVVNELSLVGKCVCVCVVARTTSGMPCISGRRVSERKEGERGCGWTRWGKGWRVAQTRDHREASLVLVLNLTLHCLPTASRKHTQRIAHTI</sequence>
<evidence type="ECO:0000256" key="1">
    <source>
        <dbReference type="SAM" id="MobiDB-lite"/>
    </source>
</evidence>
<accession>A0A2T4CHU1</accession>
<dbReference type="EMBL" id="KZ679126">
    <property type="protein sequence ID" value="PTB81123.1"/>
    <property type="molecule type" value="Genomic_DNA"/>
</dbReference>
<dbReference type="AlphaFoldDB" id="A0A2T4CHU1"/>
<protein>
    <submittedName>
        <fullName evidence="2">Uncharacterized protein</fullName>
    </submittedName>
</protein>
<dbReference type="Proteomes" id="UP000240760">
    <property type="component" value="Unassembled WGS sequence"/>
</dbReference>
<gene>
    <name evidence="2" type="ORF">M440DRAFT_1008373</name>
</gene>
<reference evidence="2 3" key="1">
    <citation type="submission" date="2016-07" db="EMBL/GenBank/DDBJ databases">
        <title>Multiple horizontal gene transfer events from other fungi enriched the ability of initially mycotrophic Trichoderma (Ascomycota) to feed on dead plant biomass.</title>
        <authorList>
            <consortium name="DOE Joint Genome Institute"/>
            <person name="Aerts A."/>
            <person name="Atanasova L."/>
            <person name="Chenthamara K."/>
            <person name="Zhang J."/>
            <person name="Grujic M."/>
            <person name="Henrissat B."/>
            <person name="Kuo A."/>
            <person name="Salamov A."/>
            <person name="Lipzen A."/>
            <person name="Labutti K."/>
            <person name="Barry K."/>
            <person name="Miao Y."/>
            <person name="Rahimi M.J."/>
            <person name="Shen Q."/>
            <person name="Grigoriev I.V."/>
            <person name="Kubicek C.P."/>
            <person name="Druzhinina I.S."/>
        </authorList>
    </citation>
    <scope>NUCLEOTIDE SEQUENCE [LARGE SCALE GENOMIC DNA]</scope>
    <source>
        <strain evidence="2 3">ATCC 18648</strain>
    </source>
</reference>
<feature type="region of interest" description="Disordered" evidence="1">
    <location>
        <begin position="1"/>
        <end position="69"/>
    </location>
</feature>
<feature type="compositionally biased region" description="Polar residues" evidence="1">
    <location>
        <begin position="39"/>
        <end position="53"/>
    </location>
</feature>
<feature type="compositionally biased region" description="Basic and acidic residues" evidence="1">
    <location>
        <begin position="56"/>
        <end position="69"/>
    </location>
</feature>
<feature type="compositionally biased region" description="Basic and acidic residues" evidence="1">
    <location>
        <begin position="1"/>
        <end position="10"/>
    </location>
</feature>
<keyword evidence="3" id="KW-1185">Reference proteome</keyword>
<proteinExistence type="predicted"/>
<feature type="compositionally biased region" description="Gly residues" evidence="1">
    <location>
        <begin position="11"/>
        <end position="20"/>
    </location>
</feature>